<keyword evidence="3" id="KW-0238">DNA-binding</keyword>
<dbReference type="InterPro" id="IPR022689">
    <property type="entry name" value="Iron_dep_repressor"/>
</dbReference>
<name>A0A645GNW1_9ZZZZ</name>
<protein>
    <submittedName>
        <fullName evidence="6">Transcriptional regulator MntR</fullName>
    </submittedName>
</protein>
<dbReference type="InterPro" id="IPR036390">
    <property type="entry name" value="WH_DNA-bd_sf"/>
</dbReference>
<evidence type="ECO:0000313" key="6">
    <source>
        <dbReference type="EMBL" id="MPN28405.1"/>
    </source>
</evidence>
<dbReference type="GO" id="GO:0046914">
    <property type="term" value="F:transition metal ion binding"/>
    <property type="evidence" value="ECO:0007669"/>
    <property type="project" value="InterPro"/>
</dbReference>
<dbReference type="EMBL" id="VSSQ01078688">
    <property type="protein sequence ID" value="MPN28405.1"/>
    <property type="molecule type" value="Genomic_DNA"/>
</dbReference>
<feature type="domain" description="HTH dtxR-type" evidence="5">
    <location>
        <begin position="42"/>
        <end position="103"/>
    </location>
</feature>
<dbReference type="InterPro" id="IPR022687">
    <property type="entry name" value="HTH_DTXR"/>
</dbReference>
<evidence type="ECO:0000259" key="5">
    <source>
        <dbReference type="PROSITE" id="PS50944"/>
    </source>
</evidence>
<dbReference type="Pfam" id="PF01325">
    <property type="entry name" value="Fe_dep_repress"/>
    <property type="match status" value="1"/>
</dbReference>
<evidence type="ECO:0000256" key="2">
    <source>
        <dbReference type="ARBA" id="ARBA00023015"/>
    </source>
</evidence>
<gene>
    <name evidence="6" type="primary">mntR_41</name>
    <name evidence="6" type="ORF">SDC9_175846</name>
</gene>
<reference evidence="6" key="1">
    <citation type="submission" date="2019-08" db="EMBL/GenBank/DDBJ databases">
        <authorList>
            <person name="Kucharzyk K."/>
            <person name="Murdoch R.W."/>
            <person name="Higgins S."/>
            <person name="Loffler F."/>
        </authorList>
    </citation>
    <scope>NUCLEOTIDE SEQUENCE</scope>
</reference>
<keyword evidence="4" id="KW-0804">Transcription</keyword>
<accession>A0A645GNW1</accession>
<dbReference type="GO" id="GO:0003677">
    <property type="term" value="F:DNA binding"/>
    <property type="evidence" value="ECO:0007669"/>
    <property type="project" value="UniProtKB-KW"/>
</dbReference>
<dbReference type="PANTHER" id="PTHR33238">
    <property type="entry name" value="IRON (METAL) DEPENDENT REPRESSOR, DTXR FAMILY"/>
    <property type="match status" value="1"/>
</dbReference>
<comment type="similarity">
    <text evidence="1">Belongs to the DtxR/MntR family.</text>
</comment>
<dbReference type="InterPro" id="IPR001367">
    <property type="entry name" value="Fe_dep_repressor"/>
</dbReference>
<dbReference type="SUPFAM" id="SSF47979">
    <property type="entry name" value="Iron-dependent repressor protein, dimerization domain"/>
    <property type="match status" value="1"/>
</dbReference>
<dbReference type="PANTHER" id="PTHR33238:SF7">
    <property type="entry name" value="IRON-DEPENDENT TRANSCRIPTIONAL REGULATOR"/>
    <property type="match status" value="1"/>
</dbReference>
<dbReference type="Pfam" id="PF02742">
    <property type="entry name" value="Fe_dep_repr_C"/>
    <property type="match status" value="1"/>
</dbReference>
<sequence length="162" mass="18660">MFSSAPRSNQRQADCLLYCIGYDMLNSKLNKSLRGKRIIMKMRESAEMYLETILILSQNKTHVRSIDIVNKLDYKKSSVSVAMKNLRADKLIEMDNEGHITLTAAGKKIAETIFERHLFFSDWLIRLGIDKDIALEDACRIEHVVSPESFQAIREYVKKCSI</sequence>
<evidence type="ECO:0000256" key="4">
    <source>
        <dbReference type="ARBA" id="ARBA00023163"/>
    </source>
</evidence>
<dbReference type="Gene3D" id="1.10.60.10">
    <property type="entry name" value="Iron dependent repressor, metal binding and dimerisation domain"/>
    <property type="match status" value="1"/>
</dbReference>
<dbReference type="GO" id="GO:0003700">
    <property type="term" value="F:DNA-binding transcription factor activity"/>
    <property type="evidence" value="ECO:0007669"/>
    <property type="project" value="InterPro"/>
</dbReference>
<dbReference type="SMART" id="SM00529">
    <property type="entry name" value="HTH_DTXR"/>
    <property type="match status" value="1"/>
</dbReference>
<dbReference type="InterPro" id="IPR036421">
    <property type="entry name" value="Fe_dep_repressor_sf"/>
</dbReference>
<keyword evidence="2" id="KW-0805">Transcription regulation</keyword>
<dbReference type="InterPro" id="IPR050536">
    <property type="entry name" value="DtxR_MntR_Metal-Reg"/>
</dbReference>
<comment type="caution">
    <text evidence="6">The sequence shown here is derived from an EMBL/GenBank/DDBJ whole genome shotgun (WGS) entry which is preliminary data.</text>
</comment>
<dbReference type="AlphaFoldDB" id="A0A645GNW1"/>
<dbReference type="SUPFAM" id="SSF46785">
    <property type="entry name" value="Winged helix' DNA-binding domain"/>
    <property type="match status" value="1"/>
</dbReference>
<evidence type="ECO:0000256" key="1">
    <source>
        <dbReference type="ARBA" id="ARBA00007871"/>
    </source>
</evidence>
<dbReference type="PROSITE" id="PS50944">
    <property type="entry name" value="HTH_DTXR"/>
    <property type="match status" value="1"/>
</dbReference>
<proteinExistence type="inferred from homology"/>
<evidence type="ECO:0000256" key="3">
    <source>
        <dbReference type="ARBA" id="ARBA00023125"/>
    </source>
</evidence>
<organism evidence="6">
    <name type="scientific">bioreactor metagenome</name>
    <dbReference type="NCBI Taxonomy" id="1076179"/>
    <lineage>
        <taxon>unclassified sequences</taxon>
        <taxon>metagenomes</taxon>
        <taxon>ecological metagenomes</taxon>
    </lineage>
</organism>
<dbReference type="InterPro" id="IPR036388">
    <property type="entry name" value="WH-like_DNA-bd_sf"/>
</dbReference>
<dbReference type="GO" id="GO:0046983">
    <property type="term" value="F:protein dimerization activity"/>
    <property type="evidence" value="ECO:0007669"/>
    <property type="project" value="InterPro"/>
</dbReference>
<dbReference type="Gene3D" id="1.10.10.10">
    <property type="entry name" value="Winged helix-like DNA-binding domain superfamily/Winged helix DNA-binding domain"/>
    <property type="match status" value="1"/>
</dbReference>